<dbReference type="SMART" id="SM01271">
    <property type="entry name" value="LSM14"/>
    <property type="match status" value="1"/>
</dbReference>
<protein>
    <submittedName>
        <fullName evidence="2">Protein decapping 5 isoform A</fullName>
    </submittedName>
</protein>
<dbReference type="AlphaFoldDB" id="A0A445FCA4"/>
<feature type="domain" description="Lsm14-like N-terminal" evidence="1">
    <location>
        <begin position="12"/>
        <end position="61"/>
    </location>
</feature>
<dbReference type="EMBL" id="QZWG01000019">
    <property type="protein sequence ID" value="RZB46469.1"/>
    <property type="molecule type" value="Genomic_DNA"/>
</dbReference>
<comment type="caution">
    <text evidence="2">The sequence shown here is derived from an EMBL/GenBank/DDBJ whole genome shotgun (WGS) entry which is preliminary data.</text>
</comment>
<gene>
    <name evidence="2" type="ORF">D0Y65_050480</name>
</gene>
<evidence type="ECO:0000313" key="3">
    <source>
        <dbReference type="Proteomes" id="UP000289340"/>
    </source>
</evidence>
<dbReference type="PANTHER" id="PTHR13586:SF0">
    <property type="entry name" value="TRAILER HITCH, ISOFORM H"/>
    <property type="match status" value="1"/>
</dbReference>
<organism evidence="2 3">
    <name type="scientific">Glycine soja</name>
    <name type="common">Wild soybean</name>
    <dbReference type="NCBI Taxonomy" id="3848"/>
    <lineage>
        <taxon>Eukaryota</taxon>
        <taxon>Viridiplantae</taxon>
        <taxon>Streptophyta</taxon>
        <taxon>Embryophyta</taxon>
        <taxon>Tracheophyta</taxon>
        <taxon>Spermatophyta</taxon>
        <taxon>Magnoliopsida</taxon>
        <taxon>eudicotyledons</taxon>
        <taxon>Gunneridae</taxon>
        <taxon>Pentapetalae</taxon>
        <taxon>rosids</taxon>
        <taxon>fabids</taxon>
        <taxon>Fabales</taxon>
        <taxon>Fabaceae</taxon>
        <taxon>Papilionoideae</taxon>
        <taxon>50 kb inversion clade</taxon>
        <taxon>NPAAA clade</taxon>
        <taxon>indigoferoid/millettioid clade</taxon>
        <taxon>Phaseoleae</taxon>
        <taxon>Glycine</taxon>
        <taxon>Glycine subgen. Soja</taxon>
    </lineage>
</organism>
<sequence length="89" mass="9975">MASESASRLTSMADSYIGSLISLTSKSEIKYKGILYHINTEESSIGLKNRMDDPANLLLGTHQWLSHYFCSHCGTKRLQGKFTQPTIHK</sequence>
<accession>A0A445FCA4</accession>
<dbReference type="GO" id="GO:0003729">
    <property type="term" value="F:mRNA binding"/>
    <property type="evidence" value="ECO:0007669"/>
    <property type="project" value="TreeGrafter"/>
</dbReference>
<dbReference type="InterPro" id="IPR010920">
    <property type="entry name" value="LSM_dom_sf"/>
</dbReference>
<dbReference type="GO" id="GO:0034063">
    <property type="term" value="P:stress granule assembly"/>
    <property type="evidence" value="ECO:0007669"/>
    <property type="project" value="TreeGrafter"/>
</dbReference>
<evidence type="ECO:0000259" key="1">
    <source>
        <dbReference type="SMART" id="SM01271"/>
    </source>
</evidence>
<dbReference type="GO" id="GO:0033962">
    <property type="term" value="P:P-body assembly"/>
    <property type="evidence" value="ECO:0007669"/>
    <property type="project" value="TreeGrafter"/>
</dbReference>
<dbReference type="SUPFAM" id="SSF50182">
    <property type="entry name" value="Sm-like ribonucleoproteins"/>
    <property type="match status" value="1"/>
</dbReference>
<dbReference type="InterPro" id="IPR025609">
    <property type="entry name" value="Lsm14-like_N"/>
</dbReference>
<dbReference type="Proteomes" id="UP000289340">
    <property type="component" value="Chromosome 19"/>
</dbReference>
<dbReference type="Pfam" id="PF12701">
    <property type="entry name" value="LSM14"/>
    <property type="match status" value="1"/>
</dbReference>
<proteinExistence type="predicted"/>
<dbReference type="Gene3D" id="2.30.30.100">
    <property type="match status" value="1"/>
</dbReference>
<evidence type="ECO:0000313" key="2">
    <source>
        <dbReference type="EMBL" id="RZB46469.1"/>
    </source>
</evidence>
<dbReference type="GO" id="GO:0000932">
    <property type="term" value="C:P-body"/>
    <property type="evidence" value="ECO:0007669"/>
    <property type="project" value="TreeGrafter"/>
</dbReference>
<reference evidence="2 3" key="1">
    <citation type="submission" date="2018-09" db="EMBL/GenBank/DDBJ databases">
        <title>A high-quality reference genome of wild soybean provides a powerful tool to mine soybean genomes.</title>
        <authorList>
            <person name="Xie M."/>
            <person name="Chung C.Y.L."/>
            <person name="Li M.-W."/>
            <person name="Wong F.-L."/>
            <person name="Chan T.-F."/>
            <person name="Lam H.-M."/>
        </authorList>
    </citation>
    <scope>NUCLEOTIDE SEQUENCE [LARGE SCALE GENOMIC DNA]</scope>
    <source>
        <strain evidence="3">cv. W05</strain>
        <tissue evidence="2">Hypocotyl of etiolated seedlings</tissue>
    </source>
</reference>
<name>A0A445FCA4_GLYSO</name>
<dbReference type="PANTHER" id="PTHR13586">
    <property type="entry name" value="SCD6 PROTEIN-RELATED"/>
    <property type="match status" value="1"/>
</dbReference>
<keyword evidence="3" id="KW-1185">Reference proteome</keyword>